<evidence type="ECO:0000256" key="1">
    <source>
        <dbReference type="ARBA" id="ARBA00023224"/>
    </source>
</evidence>
<evidence type="ECO:0000256" key="2">
    <source>
        <dbReference type="ARBA" id="ARBA00029447"/>
    </source>
</evidence>
<sequence length="311" mass="33544">MPTPAIHGDLPLLLVDLLPLWHRNLGLARDQSQEAVDKLALHFADIIESLGGTIRLASDGAHGGNVIATIHRSEAQLNNIVKALEQVLKDRAALLVELEGLGQFNIELKQMATSVAEIAGQTNLLALNAAIEAARAGEAGRGFAVVADEVRKLSTLSGETGKHIRSKVESINATIEGALAAAKNLSMTEACMIGESKNIIDDVVHGFHQTADQLNQTVQQLNTESQAVEQEIHEVLVHLQYQDRMGQIMGHVQGDMNKLQQLLAKQSPLPAQSQWLNELELSYTTHEQKKLHSGKSSQSVATGASAGVDYF</sequence>
<gene>
    <name evidence="5" type="ORF">LG219_10015</name>
</gene>
<dbReference type="Gene3D" id="1.10.287.950">
    <property type="entry name" value="Methyl-accepting chemotaxis protein"/>
    <property type="match status" value="1"/>
</dbReference>
<proteinExistence type="inferred from homology"/>
<dbReference type="SUPFAM" id="SSF58104">
    <property type="entry name" value="Methyl-accepting chemotaxis protein (MCP) signaling domain"/>
    <property type="match status" value="1"/>
</dbReference>
<dbReference type="PROSITE" id="PS50111">
    <property type="entry name" value="CHEMOTAXIS_TRANSDUC_2"/>
    <property type="match status" value="1"/>
</dbReference>
<dbReference type="PANTHER" id="PTHR32089">
    <property type="entry name" value="METHYL-ACCEPTING CHEMOTAXIS PROTEIN MCPB"/>
    <property type="match status" value="1"/>
</dbReference>
<accession>A0ABS8BLX8</accession>
<dbReference type="SMART" id="SM00283">
    <property type="entry name" value="MA"/>
    <property type="match status" value="1"/>
</dbReference>
<name>A0ABS8BLX8_9NEIS</name>
<dbReference type="PRINTS" id="PR00260">
    <property type="entry name" value="CHEMTRNSDUCR"/>
</dbReference>
<dbReference type="PANTHER" id="PTHR32089:SF112">
    <property type="entry name" value="LYSOZYME-LIKE PROTEIN-RELATED"/>
    <property type="match status" value="1"/>
</dbReference>
<evidence type="ECO:0000259" key="4">
    <source>
        <dbReference type="PROSITE" id="PS50111"/>
    </source>
</evidence>
<dbReference type="InterPro" id="IPR004089">
    <property type="entry name" value="MCPsignal_dom"/>
</dbReference>
<dbReference type="InterPro" id="IPR004090">
    <property type="entry name" value="Chemotax_Me-accpt_rcpt"/>
</dbReference>
<comment type="caution">
    <text evidence="5">The sequence shown here is derived from an EMBL/GenBank/DDBJ whole genome shotgun (WGS) entry which is preliminary data.</text>
</comment>
<keyword evidence="6" id="KW-1185">Reference proteome</keyword>
<comment type="similarity">
    <text evidence="2">Belongs to the methyl-accepting chemotaxis (MCP) protein family.</text>
</comment>
<reference evidence="5 6" key="1">
    <citation type="submission" date="2021-10" db="EMBL/GenBank/DDBJ databases">
        <authorList>
            <person name="Chen M."/>
        </authorList>
    </citation>
    <scope>NUCLEOTIDE SEQUENCE [LARGE SCALE GENOMIC DNA]</scope>
    <source>
        <strain evidence="5 6">H3-26</strain>
    </source>
</reference>
<evidence type="ECO:0000256" key="3">
    <source>
        <dbReference type="PROSITE-ProRule" id="PRU00284"/>
    </source>
</evidence>
<evidence type="ECO:0000313" key="5">
    <source>
        <dbReference type="EMBL" id="MCB5196604.1"/>
    </source>
</evidence>
<dbReference type="EMBL" id="JAJAWG010000005">
    <property type="protein sequence ID" value="MCB5196604.1"/>
    <property type="molecule type" value="Genomic_DNA"/>
</dbReference>
<dbReference type="Pfam" id="PF00015">
    <property type="entry name" value="MCPsignal"/>
    <property type="match status" value="1"/>
</dbReference>
<protein>
    <submittedName>
        <fullName evidence="5">Methyl-accepting chemotaxis protein</fullName>
    </submittedName>
</protein>
<feature type="domain" description="Methyl-accepting transducer" evidence="4">
    <location>
        <begin position="44"/>
        <end position="240"/>
    </location>
</feature>
<organism evidence="5 6">
    <name type="scientific">Deefgea salmonis</name>
    <dbReference type="NCBI Taxonomy" id="2875502"/>
    <lineage>
        <taxon>Bacteria</taxon>
        <taxon>Pseudomonadati</taxon>
        <taxon>Pseudomonadota</taxon>
        <taxon>Betaproteobacteria</taxon>
        <taxon>Neisseriales</taxon>
        <taxon>Chitinibacteraceae</taxon>
        <taxon>Deefgea</taxon>
    </lineage>
</organism>
<dbReference type="Proteomes" id="UP001198034">
    <property type="component" value="Unassembled WGS sequence"/>
</dbReference>
<evidence type="ECO:0000313" key="6">
    <source>
        <dbReference type="Proteomes" id="UP001198034"/>
    </source>
</evidence>
<keyword evidence="1 3" id="KW-0807">Transducer</keyword>